<evidence type="ECO:0008006" key="4">
    <source>
        <dbReference type="Google" id="ProtNLM"/>
    </source>
</evidence>
<evidence type="ECO:0000313" key="3">
    <source>
        <dbReference type="Proteomes" id="UP000030013"/>
    </source>
</evidence>
<feature type="compositionally biased region" description="Pro residues" evidence="1">
    <location>
        <begin position="1"/>
        <end position="21"/>
    </location>
</feature>
<keyword evidence="3" id="KW-1185">Reference proteome</keyword>
<protein>
    <recommendedName>
        <fullName evidence="4">Nuclease</fullName>
    </recommendedName>
</protein>
<feature type="region of interest" description="Disordered" evidence="1">
    <location>
        <begin position="1"/>
        <end position="24"/>
    </location>
</feature>
<name>A0A0A0JHE8_9MICO</name>
<proteinExistence type="predicted"/>
<dbReference type="eggNOG" id="COG1525">
    <property type="taxonomic scope" value="Bacteria"/>
</dbReference>
<dbReference type="Proteomes" id="UP000030013">
    <property type="component" value="Unassembled WGS sequence"/>
</dbReference>
<dbReference type="AlphaFoldDB" id="A0A0A0JHE8"/>
<feature type="non-terminal residue" evidence="2">
    <location>
        <position position="1"/>
    </location>
</feature>
<dbReference type="EMBL" id="AVPL01000130">
    <property type="protein sequence ID" value="KGN35477.1"/>
    <property type="molecule type" value="Genomic_DNA"/>
</dbReference>
<evidence type="ECO:0000256" key="1">
    <source>
        <dbReference type="SAM" id="MobiDB-lite"/>
    </source>
</evidence>
<gene>
    <name evidence="2" type="ORF">N801_02370</name>
</gene>
<reference evidence="2 3" key="1">
    <citation type="submission" date="2013-08" db="EMBL/GenBank/DDBJ databases">
        <title>The genome sequence of Knoellia aerolata.</title>
        <authorList>
            <person name="Zhu W."/>
            <person name="Wang G."/>
        </authorList>
    </citation>
    <scope>NUCLEOTIDE SEQUENCE [LARGE SCALE GENOMIC DNA]</scope>
    <source>
        <strain evidence="2 3">DSM 18566</strain>
    </source>
</reference>
<evidence type="ECO:0000313" key="2">
    <source>
        <dbReference type="EMBL" id="KGN35477.1"/>
    </source>
</evidence>
<organism evidence="2 3">
    <name type="scientific">Knoellia aerolata DSM 18566</name>
    <dbReference type="NCBI Taxonomy" id="1385519"/>
    <lineage>
        <taxon>Bacteria</taxon>
        <taxon>Bacillati</taxon>
        <taxon>Actinomycetota</taxon>
        <taxon>Actinomycetes</taxon>
        <taxon>Micrococcales</taxon>
        <taxon>Intrasporangiaceae</taxon>
        <taxon>Knoellia</taxon>
    </lineage>
</organism>
<sequence length="78" mass="7902">APAAAPAPAPAPAPGAAPPAAPTGGCVIKGNISSRGEKIYHVPGGGSYEDTVVTASKGERWFCTEQEAETAGWRKARR</sequence>
<dbReference type="STRING" id="1385519.N801_02370"/>
<accession>A0A0A0JHE8</accession>
<comment type="caution">
    <text evidence="2">The sequence shown here is derived from an EMBL/GenBank/DDBJ whole genome shotgun (WGS) entry which is preliminary data.</text>
</comment>